<dbReference type="Gene3D" id="1.20.920.10">
    <property type="entry name" value="Bromodomain-like"/>
    <property type="match status" value="1"/>
</dbReference>
<feature type="domain" description="Bromo" evidence="4">
    <location>
        <begin position="262"/>
        <end position="332"/>
    </location>
</feature>
<feature type="compositionally biased region" description="Basic and acidic residues" evidence="3">
    <location>
        <begin position="164"/>
        <end position="178"/>
    </location>
</feature>
<keyword evidence="1 2" id="KW-0103">Bromodomain</keyword>
<name>A0AAN9HU27_CROPI</name>
<dbReference type="InterPro" id="IPR001005">
    <property type="entry name" value="SANT/Myb"/>
</dbReference>
<dbReference type="SMART" id="SM00297">
    <property type="entry name" value="BROMO"/>
    <property type="match status" value="1"/>
</dbReference>
<dbReference type="SUPFAM" id="SSF47370">
    <property type="entry name" value="Bromodomain"/>
    <property type="match status" value="1"/>
</dbReference>
<dbReference type="Proteomes" id="UP001372338">
    <property type="component" value="Unassembled WGS sequence"/>
</dbReference>
<evidence type="ECO:0000259" key="4">
    <source>
        <dbReference type="PROSITE" id="PS50014"/>
    </source>
</evidence>
<dbReference type="PROSITE" id="PS50014">
    <property type="entry name" value="BROMODOMAIN_2"/>
    <property type="match status" value="1"/>
</dbReference>
<dbReference type="CDD" id="cd04369">
    <property type="entry name" value="Bromodomain"/>
    <property type="match status" value="1"/>
</dbReference>
<feature type="compositionally biased region" description="Basic and acidic residues" evidence="3">
    <location>
        <begin position="198"/>
        <end position="207"/>
    </location>
</feature>
<dbReference type="Pfam" id="PF00439">
    <property type="entry name" value="Bromodomain"/>
    <property type="match status" value="1"/>
</dbReference>
<dbReference type="InterPro" id="IPR036427">
    <property type="entry name" value="Bromodomain-like_sf"/>
</dbReference>
<comment type="caution">
    <text evidence="5">The sequence shown here is derived from an EMBL/GenBank/DDBJ whole genome shotgun (WGS) entry which is preliminary data.</text>
</comment>
<dbReference type="PANTHER" id="PTHR37888">
    <property type="entry name" value="DNA-BINDING BROMODOMAIN-CONTAINING PROTEIN"/>
    <property type="match status" value="1"/>
</dbReference>
<feature type="region of interest" description="Disordered" evidence="3">
    <location>
        <begin position="124"/>
        <end position="249"/>
    </location>
</feature>
<dbReference type="AlphaFoldDB" id="A0AAN9HU27"/>
<evidence type="ECO:0000256" key="2">
    <source>
        <dbReference type="PROSITE-ProRule" id="PRU00035"/>
    </source>
</evidence>
<evidence type="ECO:0000313" key="6">
    <source>
        <dbReference type="Proteomes" id="UP001372338"/>
    </source>
</evidence>
<accession>A0AAN9HU27</accession>
<evidence type="ECO:0000256" key="3">
    <source>
        <dbReference type="SAM" id="MobiDB-lite"/>
    </source>
</evidence>
<dbReference type="InterPro" id="IPR001487">
    <property type="entry name" value="Bromodomain"/>
</dbReference>
<dbReference type="CDD" id="cd00167">
    <property type="entry name" value="SANT"/>
    <property type="match status" value="1"/>
</dbReference>
<evidence type="ECO:0000313" key="5">
    <source>
        <dbReference type="EMBL" id="KAK7252185.1"/>
    </source>
</evidence>
<gene>
    <name evidence="5" type="ORF">RIF29_35966</name>
</gene>
<dbReference type="PANTHER" id="PTHR37888:SF4">
    <property type="entry name" value="OS07G0565300 PROTEIN"/>
    <property type="match status" value="1"/>
</dbReference>
<sequence length="465" mass="51133">MTWSSWDELLLGGAVGRHGTQDWAVVAAEIQSRTTSTFPFTPEVCKAKYDELLKRYSGSTEWYAELREKYIAELKKDLKLREESIGSLKLKIETLKVEGSKNGVENGSAGPAGNIPSQIIERMESSNKESTKDGLSAGSFTHETRSIFSPEDMETKPEGSGSAEQEKDLNGDKMEQTGEGHAGGLKKLRGKRKRKDSRRIVDKKAVQDNDVSPSADGDVSRGKEASTNNCEDVAKSSGEDENNKHSRRDRIKDIMAVLDSVMQFEGSSSFSHKNDSQKRSKYKSMIRQHMDFNSIRSRVNDRTIRSIMHLFRDLMLLINNALTFYSKGTHQYKTAQQIGEHVKNAFVEFEKGCGSSVTNAAVSVTVPASEPSAKLRRSAGNLKIVAKEAGGGSNSASEVTQGAKKPSKVNSPLSEESLPIKEYIGRPKKARRETAGDQRPAAPVTRNRSARSKGDNAKDLAPTQV</sequence>
<dbReference type="EMBL" id="JAYWIO010000007">
    <property type="protein sequence ID" value="KAK7252185.1"/>
    <property type="molecule type" value="Genomic_DNA"/>
</dbReference>
<feature type="region of interest" description="Disordered" evidence="3">
    <location>
        <begin position="389"/>
        <end position="465"/>
    </location>
</feature>
<proteinExistence type="predicted"/>
<feature type="compositionally biased region" description="Basic and acidic residues" evidence="3">
    <location>
        <begin position="232"/>
        <end position="244"/>
    </location>
</feature>
<keyword evidence="6" id="KW-1185">Reference proteome</keyword>
<organism evidence="5 6">
    <name type="scientific">Crotalaria pallida</name>
    <name type="common">Smooth rattlebox</name>
    <name type="synonym">Crotalaria striata</name>
    <dbReference type="NCBI Taxonomy" id="3830"/>
    <lineage>
        <taxon>Eukaryota</taxon>
        <taxon>Viridiplantae</taxon>
        <taxon>Streptophyta</taxon>
        <taxon>Embryophyta</taxon>
        <taxon>Tracheophyta</taxon>
        <taxon>Spermatophyta</taxon>
        <taxon>Magnoliopsida</taxon>
        <taxon>eudicotyledons</taxon>
        <taxon>Gunneridae</taxon>
        <taxon>Pentapetalae</taxon>
        <taxon>rosids</taxon>
        <taxon>fabids</taxon>
        <taxon>Fabales</taxon>
        <taxon>Fabaceae</taxon>
        <taxon>Papilionoideae</taxon>
        <taxon>50 kb inversion clade</taxon>
        <taxon>genistoids sensu lato</taxon>
        <taxon>core genistoids</taxon>
        <taxon>Crotalarieae</taxon>
        <taxon>Crotalaria</taxon>
    </lineage>
</organism>
<evidence type="ECO:0000256" key="1">
    <source>
        <dbReference type="ARBA" id="ARBA00023117"/>
    </source>
</evidence>
<reference evidence="5 6" key="1">
    <citation type="submission" date="2024-01" db="EMBL/GenBank/DDBJ databases">
        <title>The genomes of 5 underutilized Papilionoideae crops provide insights into root nodulation and disease resistanc.</title>
        <authorList>
            <person name="Yuan L."/>
        </authorList>
    </citation>
    <scope>NUCLEOTIDE SEQUENCE [LARGE SCALE GENOMIC DNA]</scope>
    <source>
        <strain evidence="5">ZHUSHIDOU_FW_LH</strain>
        <tissue evidence="5">Leaf</tissue>
    </source>
</reference>
<feature type="compositionally biased region" description="Basic residues" evidence="3">
    <location>
        <begin position="184"/>
        <end position="197"/>
    </location>
</feature>
<protein>
    <recommendedName>
        <fullName evidence="4">Bromo domain-containing protein</fullName>
    </recommendedName>
</protein>